<reference evidence="1" key="1">
    <citation type="submission" date="2020-08" db="EMBL/GenBank/DDBJ databases">
        <title>Multicomponent nature underlies the extraordinary mechanical properties of spider dragline silk.</title>
        <authorList>
            <person name="Kono N."/>
            <person name="Nakamura H."/>
            <person name="Mori M."/>
            <person name="Yoshida Y."/>
            <person name="Ohtoshi R."/>
            <person name="Malay A.D."/>
            <person name="Moran D.A.P."/>
            <person name="Tomita M."/>
            <person name="Numata K."/>
            <person name="Arakawa K."/>
        </authorList>
    </citation>
    <scope>NUCLEOTIDE SEQUENCE</scope>
</reference>
<evidence type="ECO:0000313" key="2">
    <source>
        <dbReference type="Proteomes" id="UP000887013"/>
    </source>
</evidence>
<accession>A0A8X6QAX8</accession>
<protein>
    <submittedName>
        <fullName evidence="1">Uncharacterized protein</fullName>
    </submittedName>
</protein>
<keyword evidence="2" id="KW-1185">Reference proteome</keyword>
<evidence type="ECO:0000313" key="1">
    <source>
        <dbReference type="EMBL" id="GFU08563.1"/>
    </source>
</evidence>
<gene>
    <name evidence="1" type="ORF">NPIL_549961</name>
</gene>
<dbReference type="EMBL" id="BMAW01077876">
    <property type="protein sequence ID" value="GFU08563.1"/>
    <property type="molecule type" value="Genomic_DNA"/>
</dbReference>
<name>A0A8X6QAX8_NEPPI</name>
<proteinExistence type="predicted"/>
<comment type="caution">
    <text evidence="1">The sequence shown here is derived from an EMBL/GenBank/DDBJ whole genome shotgun (WGS) entry which is preliminary data.</text>
</comment>
<dbReference type="Proteomes" id="UP000887013">
    <property type="component" value="Unassembled WGS sequence"/>
</dbReference>
<sequence length="192" mass="20642">MSTCGLWIGEALVISCGGRGSSDASLVRFVRVVDSASLSSSCPGAPWPTRGKGNGKRCLRPQRVTREFKRVAWAVGGDEKRRRTDYEIVGGFFWIDRMKWRRSLRAGQPGAVVVPWTGGEEVGELWPCGARGLRVRFRAGDSGSGVRGVGDPMRGQGVVRCSVRPVRVSGSRFGAWRSGLYAVVSSSAGALP</sequence>
<organism evidence="1 2">
    <name type="scientific">Nephila pilipes</name>
    <name type="common">Giant wood spider</name>
    <name type="synonym">Nephila maculata</name>
    <dbReference type="NCBI Taxonomy" id="299642"/>
    <lineage>
        <taxon>Eukaryota</taxon>
        <taxon>Metazoa</taxon>
        <taxon>Ecdysozoa</taxon>
        <taxon>Arthropoda</taxon>
        <taxon>Chelicerata</taxon>
        <taxon>Arachnida</taxon>
        <taxon>Araneae</taxon>
        <taxon>Araneomorphae</taxon>
        <taxon>Entelegynae</taxon>
        <taxon>Araneoidea</taxon>
        <taxon>Nephilidae</taxon>
        <taxon>Nephila</taxon>
    </lineage>
</organism>
<dbReference type="AlphaFoldDB" id="A0A8X6QAX8"/>